<sequence>MSEFRAICWSTALLGCAVAFGFCSPVLAQPGTGFPSGEPRLLIAQTSGTVLELQRELNRLGYGAGPEDGLMGARTREAIEAYQREHDLLVDGRASGALLSHVRATAQARTPAAPVPLPPGFVPVSQLVADIQEALRSLGYDAPAPSGRLTEATRDAIRAYEADRGLLVSGEPSAELLEHMRRRIADQQPAPAVDADTIAGIQAELRRRGYAIAVVSGRMDTQTREAIREYQQGRGVPVTGKPSPALLAELRAADAEPITDPVVTRDQRAAAQRILNARGYGAGPPDGVLGPRSRDAIRTFQADHDLPPTGELTSRTLELLGIDVASEVPVAEPRPFRVRVHDAFADGDYTRDPAWRVASGQFEVRGGGLTSVIVPPSARPEDIGRQLLGGLLQQQLGITIPGQESAAVAYLPTRITQEFRVTAVVSGSAESFGHIDLGPYASDILNHGYRLSYRASQTRPLQLLLVDESGTSVIASARLDAASGRSHRLVWERDGDGRMRVSSDGEMLIDVVDRNLESDFEGFSLINGGGEWTLHEVTVEDRR</sequence>
<feature type="domain" description="Peptidoglycan binding-like" evidence="2">
    <location>
        <begin position="265"/>
        <end position="320"/>
    </location>
</feature>
<accession>L0E165</accession>
<protein>
    <submittedName>
        <fullName evidence="3">Peptidoglycan-binding domain 1</fullName>
    </submittedName>
</protein>
<reference evidence="3" key="1">
    <citation type="submission" date="2015-12" db="EMBL/GenBank/DDBJ databases">
        <authorList>
            <person name="Tikhonova T.V."/>
            <person name="Pavlov A.R."/>
            <person name="Beletsky A.V."/>
            <person name="Mardanov A.V."/>
            <person name="Sorokin D.Y."/>
            <person name="Ravin N.V."/>
            <person name="Popov V.O."/>
        </authorList>
    </citation>
    <scope>NUCLEOTIDE SEQUENCE</scope>
    <source>
        <strain evidence="3">DSM 14787</strain>
    </source>
</reference>
<dbReference type="OrthoDB" id="2080452at2"/>
<evidence type="ECO:0000259" key="2">
    <source>
        <dbReference type="Pfam" id="PF01471"/>
    </source>
</evidence>
<dbReference type="STRING" id="1255043.TVNIR_3351"/>
<keyword evidence="4" id="KW-1185">Reference proteome</keyword>
<feature type="domain" description="Peptidoglycan binding-like" evidence="2">
    <location>
        <begin position="201"/>
        <end position="250"/>
    </location>
</feature>
<dbReference type="InterPro" id="IPR036366">
    <property type="entry name" value="PGBDSf"/>
</dbReference>
<dbReference type="KEGG" id="tni:TVNIR_3351"/>
<dbReference type="Pfam" id="PF01471">
    <property type="entry name" value="PG_binding_1"/>
    <property type="match status" value="4"/>
</dbReference>
<organism evidence="3 4">
    <name type="scientific">Thioalkalivibrio nitratireducens (strain DSM 14787 / UNIQEM 213 / ALEN2)</name>
    <dbReference type="NCBI Taxonomy" id="1255043"/>
    <lineage>
        <taxon>Bacteria</taxon>
        <taxon>Pseudomonadati</taxon>
        <taxon>Pseudomonadota</taxon>
        <taxon>Gammaproteobacteria</taxon>
        <taxon>Chromatiales</taxon>
        <taxon>Ectothiorhodospiraceae</taxon>
        <taxon>Thioalkalivibrio</taxon>
    </lineage>
</organism>
<dbReference type="HOGENOM" id="CLU_501460_0_0_6"/>
<proteinExistence type="predicted"/>
<feature type="domain" description="Peptidoglycan binding-like" evidence="2">
    <location>
        <begin position="126"/>
        <end position="180"/>
    </location>
</feature>
<dbReference type="AlphaFoldDB" id="L0E165"/>
<evidence type="ECO:0000256" key="1">
    <source>
        <dbReference type="SAM" id="SignalP"/>
    </source>
</evidence>
<name>L0E165_THIND</name>
<dbReference type="PATRIC" id="fig|1255043.3.peg.3381"/>
<dbReference type="SUPFAM" id="SSF47090">
    <property type="entry name" value="PGBD-like"/>
    <property type="match status" value="4"/>
</dbReference>
<dbReference type="PROSITE" id="PS51257">
    <property type="entry name" value="PROKAR_LIPOPROTEIN"/>
    <property type="match status" value="1"/>
</dbReference>
<dbReference type="InterPro" id="IPR036365">
    <property type="entry name" value="PGBD-like_sf"/>
</dbReference>
<evidence type="ECO:0000313" key="4">
    <source>
        <dbReference type="Proteomes" id="UP000010809"/>
    </source>
</evidence>
<dbReference type="Proteomes" id="UP000010809">
    <property type="component" value="Chromosome"/>
</dbReference>
<gene>
    <name evidence="3" type="ordered locus">TVNIR_3351</name>
</gene>
<dbReference type="eggNOG" id="COG3409">
    <property type="taxonomic scope" value="Bacteria"/>
</dbReference>
<dbReference type="InterPro" id="IPR002477">
    <property type="entry name" value="Peptidoglycan-bd-like"/>
</dbReference>
<dbReference type="EMBL" id="CP003989">
    <property type="protein sequence ID" value="AGA34987.1"/>
    <property type="molecule type" value="Genomic_DNA"/>
</dbReference>
<dbReference type="RefSeq" id="WP_015260086.1">
    <property type="nucleotide sequence ID" value="NC_019902.2"/>
</dbReference>
<feature type="signal peptide" evidence="1">
    <location>
        <begin position="1"/>
        <end position="28"/>
    </location>
</feature>
<dbReference type="Gene3D" id="1.10.101.10">
    <property type="entry name" value="PGBD-like superfamily/PGBD"/>
    <property type="match status" value="4"/>
</dbReference>
<keyword evidence="1" id="KW-0732">Signal</keyword>
<feature type="domain" description="Peptidoglycan binding-like" evidence="2">
    <location>
        <begin position="49"/>
        <end position="98"/>
    </location>
</feature>
<feature type="chain" id="PRO_5003941221" evidence="1">
    <location>
        <begin position="29"/>
        <end position="543"/>
    </location>
</feature>
<evidence type="ECO:0000313" key="3">
    <source>
        <dbReference type="EMBL" id="AGA34987.1"/>
    </source>
</evidence>